<keyword evidence="3" id="KW-1185">Reference proteome</keyword>
<protein>
    <recommendedName>
        <fullName evidence="1">3-hydroxyacyl-CoA dehydrogenase NAD binding domain-containing protein</fullName>
    </recommendedName>
</protein>
<dbReference type="Pfam" id="PF02737">
    <property type="entry name" value="3HCDH_N"/>
    <property type="match status" value="1"/>
</dbReference>
<dbReference type="OrthoDB" id="2021159at2759"/>
<dbReference type="STRING" id="1202772.A0A1V9Z9V1"/>
<reference evidence="2 3" key="1">
    <citation type="journal article" date="2014" name="Genome Biol. Evol.">
        <title>The secreted proteins of Achlya hypogyna and Thraustotheca clavata identify the ancestral oomycete secretome and reveal gene acquisitions by horizontal gene transfer.</title>
        <authorList>
            <person name="Misner I."/>
            <person name="Blouin N."/>
            <person name="Leonard G."/>
            <person name="Richards T.A."/>
            <person name="Lane C.E."/>
        </authorList>
    </citation>
    <scope>NUCLEOTIDE SEQUENCE [LARGE SCALE GENOMIC DNA]</scope>
    <source>
        <strain evidence="2 3">ATCC 48635</strain>
    </source>
</reference>
<proteinExistence type="predicted"/>
<dbReference type="InterPro" id="IPR006176">
    <property type="entry name" value="3-OHacyl-CoA_DH_NAD-bd"/>
</dbReference>
<dbReference type="InterPro" id="IPR036291">
    <property type="entry name" value="NAD(P)-bd_dom_sf"/>
</dbReference>
<evidence type="ECO:0000313" key="2">
    <source>
        <dbReference type="EMBL" id="OQR94687.1"/>
    </source>
</evidence>
<accession>A0A1V9Z9V1</accession>
<dbReference type="SUPFAM" id="SSF51735">
    <property type="entry name" value="NAD(P)-binding Rossmann-fold domains"/>
    <property type="match status" value="1"/>
</dbReference>
<dbReference type="GO" id="GO:0016491">
    <property type="term" value="F:oxidoreductase activity"/>
    <property type="evidence" value="ECO:0007669"/>
    <property type="project" value="TreeGrafter"/>
</dbReference>
<dbReference type="Proteomes" id="UP000243579">
    <property type="component" value="Unassembled WGS sequence"/>
</dbReference>
<dbReference type="EMBL" id="JNBR01000354">
    <property type="protein sequence ID" value="OQR94687.1"/>
    <property type="molecule type" value="Genomic_DNA"/>
</dbReference>
<dbReference type="GO" id="GO:0006631">
    <property type="term" value="P:fatty acid metabolic process"/>
    <property type="evidence" value="ECO:0007669"/>
    <property type="project" value="InterPro"/>
</dbReference>
<dbReference type="PANTHER" id="PTHR48075">
    <property type="entry name" value="3-HYDROXYACYL-COA DEHYDROGENASE FAMILY PROTEIN"/>
    <property type="match status" value="1"/>
</dbReference>
<comment type="caution">
    <text evidence="2">The sequence shown here is derived from an EMBL/GenBank/DDBJ whole genome shotgun (WGS) entry which is preliminary data.</text>
</comment>
<organism evidence="2 3">
    <name type="scientific">Achlya hypogyna</name>
    <name type="common">Oomycete</name>
    <name type="synonym">Protoachlya hypogyna</name>
    <dbReference type="NCBI Taxonomy" id="1202772"/>
    <lineage>
        <taxon>Eukaryota</taxon>
        <taxon>Sar</taxon>
        <taxon>Stramenopiles</taxon>
        <taxon>Oomycota</taxon>
        <taxon>Saprolegniomycetes</taxon>
        <taxon>Saprolegniales</taxon>
        <taxon>Achlyaceae</taxon>
        <taxon>Achlya</taxon>
    </lineage>
</organism>
<sequence length="232" mass="25105">MARAQLTGNSVVAVIGAGTLGRCIAFELSMSGHRVVLFDKNPDSVSPDILRSASFAMLQPLWRLGYIPQDMVGRAVANITPASTLEAVAAARPALVIEAIPDTLALKHEVLRALERLCPPTTIFGTSTLNLSVNDIAAGLSRPANLLGIRFFHPVLLIPLVELTPGTATANDVVLEVQRYMALLHKTSHFGPTKRVLDRVQVNNYQLRTAHELGYHQEALPVAVPVHQHGQH</sequence>
<dbReference type="GO" id="GO:0070403">
    <property type="term" value="F:NAD+ binding"/>
    <property type="evidence" value="ECO:0007669"/>
    <property type="project" value="InterPro"/>
</dbReference>
<evidence type="ECO:0000313" key="3">
    <source>
        <dbReference type="Proteomes" id="UP000243579"/>
    </source>
</evidence>
<dbReference type="PANTHER" id="PTHR48075:SF5">
    <property type="entry name" value="3-HYDROXYBUTYRYL-COA DEHYDROGENASE"/>
    <property type="match status" value="1"/>
</dbReference>
<gene>
    <name evidence="2" type="ORF">ACHHYP_00993</name>
</gene>
<dbReference type="Gene3D" id="3.40.50.720">
    <property type="entry name" value="NAD(P)-binding Rossmann-like Domain"/>
    <property type="match status" value="1"/>
</dbReference>
<name>A0A1V9Z9V1_ACHHY</name>
<feature type="domain" description="3-hydroxyacyl-CoA dehydrogenase NAD binding" evidence="1">
    <location>
        <begin position="12"/>
        <end position="187"/>
    </location>
</feature>
<evidence type="ECO:0000259" key="1">
    <source>
        <dbReference type="Pfam" id="PF02737"/>
    </source>
</evidence>
<dbReference type="AlphaFoldDB" id="A0A1V9Z9V1"/>